<organism evidence="8 9">
    <name type="scientific">Microbacterium galbum</name>
    <dbReference type="NCBI Taxonomy" id="3075994"/>
    <lineage>
        <taxon>Bacteria</taxon>
        <taxon>Bacillati</taxon>
        <taxon>Actinomycetota</taxon>
        <taxon>Actinomycetes</taxon>
        <taxon>Micrococcales</taxon>
        <taxon>Microbacteriaceae</taxon>
        <taxon>Microbacterium</taxon>
    </lineage>
</organism>
<evidence type="ECO:0000259" key="5">
    <source>
        <dbReference type="Pfam" id="PF08531"/>
    </source>
</evidence>
<evidence type="ECO:0000256" key="2">
    <source>
        <dbReference type="ARBA" id="ARBA00012652"/>
    </source>
</evidence>
<dbReference type="InterPro" id="IPR013737">
    <property type="entry name" value="Bac_rhamnosid_N"/>
</dbReference>
<dbReference type="Pfam" id="PF17390">
    <property type="entry name" value="Bac_rhamnosid_C"/>
    <property type="match status" value="1"/>
</dbReference>
<dbReference type="InterPro" id="IPR008928">
    <property type="entry name" value="6-hairpin_glycosidase_sf"/>
</dbReference>
<evidence type="ECO:0000259" key="4">
    <source>
        <dbReference type="Pfam" id="PF05592"/>
    </source>
</evidence>
<dbReference type="InterPro" id="IPR035398">
    <property type="entry name" value="Bac_rhamnosid_C"/>
</dbReference>
<dbReference type="InterPro" id="IPR012341">
    <property type="entry name" value="6hp_glycosidase-like_sf"/>
</dbReference>
<dbReference type="Pfam" id="PF05592">
    <property type="entry name" value="Bac_rhamnosid"/>
    <property type="match status" value="1"/>
</dbReference>
<gene>
    <name evidence="8" type="ORF">RWH45_07340</name>
</gene>
<sequence length="751" mass="82137">MFPTALLISPAAPVGGGAPTLIGRFVLDLDHGEPVRATLRYSALGVVEAAINGIRVSDELLTPGWSSYEWRVRVAETDVTALVAAESTLELTLGNGWYRGSLTWMGATGVYGDRLAAIAEIELVFADGRTQVWATDDSWSVRASDTVSDDLYHGQTIDARRRGAASPEVPVEVIDVPSVRFEPYVGPPVVPVETLPVRDAWLSPTGRLIVDFGENLVGWVRAEVTGESGGVVTLRHAEVLEKDEIGIRPLRSARATDRFILSGGTDVFEPRFTFHGFRYVEVDGWPGGVDAVRRGGLEAVRISSRLRRTGTFSSSDPLLNQLHENVVNSTRGNFVDLPTDCPQRDERLGWTGDIAVFAPTSAYLFDVGDFLRDWLRDVSVEQQHQGGVVPYVVPDVLKYVGVPEDITPVDSTAVWSDAIVWVPWAVWMASGDVRVLSENVEGMLAHLRHVSSLVSETGLWDRGFQFGDWLDPDAPPEDPAAAKADRGLVATACLYRSADLAVRVVEALGRWDVRCELEHLRDATRRAFREAYVARDEQRLRNHCETSYALAIVFGLLDDEELSWAGDRLAELVEAAGHRISTGFAGTPYILDALSSTGHLETAGRLLLQRECPSWLYPVTMGATTVWERWDSMLPDGTINPGEMTSFNHYALGAVADWMHRELAGLAPLEPGYSRVRVAPQPIDGVDDASTSYDSRHGTIAVAWRREGGVVHLEVTVPEGVVAEVWLGEVDTEVGAGVHRFSAEFAPTVAV</sequence>
<dbReference type="EMBL" id="JAWDIS010000001">
    <property type="protein sequence ID" value="MDU0367024.1"/>
    <property type="molecule type" value="Genomic_DNA"/>
</dbReference>
<dbReference type="Gene3D" id="2.60.420.10">
    <property type="entry name" value="Maltose phosphorylase, domain 3"/>
    <property type="match status" value="1"/>
</dbReference>
<feature type="domain" description="Alpha-L-rhamnosidase concanavalin-like" evidence="4">
    <location>
        <begin position="204"/>
        <end position="288"/>
    </location>
</feature>
<reference evidence="8 9" key="1">
    <citation type="submission" date="2023-09" db="EMBL/GenBank/DDBJ databases">
        <title>Microbacterium fusihabitans sp. nov., Microbacterium phycihabitans sp. nov., and Microbacterium cervinum sp. nov., isolated from dried seaweeds of beach.</title>
        <authorList>
            <person name="Lee S.D."/>
        </authorList>
    </citation>
    <scope>NUCLEOTIDE SEQUENCE [LARGE SCALE GENOMIC DNA]</scope>
    <source>
        <strain evidence="8 9">KSW4-17</strain>
    </source>
</reference>
<dbReference type="InterPro" id="IPR016007">
    <property type="entry name" value="Alpha_rhamnosid"/>
</dbReference>
<accession>A0ABU3T6L6</accession>
<dbReference type="GO" id="GO:0016787">
    <property type="term" value="F:hydrolase activity"/>
    <property type="evidence" value="ECO:0007669"/>
    <property type="project" value="UniProtKB-KW"/>
</dbReference>
<dbReference type="Gene3D" id="1.50.10.10">
    <property type="match status" value="1"/>
</dbReference>
<protein>
    <recommendedName>
        <fullName evidence="2">alpha-L-rhamnosidase</fullName>
        <ecNumber evidence="2">3.2.1.40</ecNumber>
    </recommendedName>
</protein>
<evidence type="ECO:0000259" key="6">
    <source>
        <dbReference type="Pfam" id="PF17389"/>
    </source>
</evidence>
<proteinExistence type="predicted"/>
<feature type="domain" description="Alpha-L-rhamnosidase six-hairpin glycosidase" evidence="6">
    <location>
        <begin position="307"/>
        <end position="662"/>
    </location>
</feature>
<keyword evidence="3 8" id="KW-0378">Hydrolase</keyword>
<feature type="domain" description="Bacterial alpha-L-rhamnosidase N-terminal" evidence="5">
    <location>
        <begin position="33"/>
        <end position="162"/>
    </location>
</feature>
<evidence type="ECO:0000256" key="3">
    <source>
        <dbReference type="ARBA" id="ARBA00022801"/>
    </source>
</evidence>
<evidence type="ECO:0000259" key="7">
    <source>
        <dbReference type="Pfam" id="PF17390"/>
    </source>
</evidence>
<keyword evidence="9" id="KW-1185">Reference proteome</keyword>
<dbReference type="EC" id="3.2.1.40" evidence="2"/>
<dbReference type="InterPro" id="IPR008902">
    <property type="entry name" value="Rhamnosid_concanavalin"/>
</dbReference>
<dbReference type="RefSeq" id="WP_315994221.1">
    <property type="nucleotide sequence ID" value="NZ_JAWDIS010000001.1"/>
</dbReference>
<comment type="catalytic activity">
    <reaction evidence="1">
        <text>Hydrolysis of terminal non-reducing alpha-L-rhamnose residues in alpha-L-rhamnosides.</text>
        <dbReference type="EC" id="3.2.1.40"/>
    </reaction>
</comment>
<dbReference type="SUPFAM" id="SSF48208">
    <property type="entry name" value="Six-hairpin glycosidases"/>
    <property type="match status" value="1"/>
</dbReference>
<dbReference type="Proteomes" id="UP001263371">
    <property type="component" value="Unassembled WGS sequence"/>
</dbReference>
<dbReference type="PANTHER" id="PTHR33307">
    <property type="entry name" value="ALPHA-RHAMNOSIDASE (EUROFUNG)"/>
    <property type="match status" value="1"/>
</dbReference>
<dbReference type="InterPro" id="IPR035396">
    <property type="entry name" value="Bac_rhamnosid6H"/>
</dbReference>
<dbReference type="Pfam" id="PF17389">
    <property type="entry name" value="Bac_rhamnosid6H"/>
    <property type="match status" value="1"/>
</dbReference>
<dbReference type="Pfam" id="PF08531">
    <property type="entry name" value="Bac_rhamnosid_N"/>
    <property type="match status" value="1"/>
</dbReference>
<feature type="domain" description="Alpha-L-rhamnosidase C-terminal" evidence="7">
    <location>
        <begin position="665"/>
        <end position="740"/>
    </location>
</feature>
<evidence type="ECO:0000313" key="8">
    <source>
        <dbReference type="EMBL" id="MDU0367024.1"/>
    </source>
</evidence>
<dbReference type="PANTHER" id="PTHR33307:SF6">
    <property type="entry name" value="ALPHA-RHAMNOSIDASE (EUROFUNG)-RELATED"/>
    <property type="match status" value="1"/>
</dbReference>
<comment type="caution">
    <text evidence="8">The sequence shown here is derived from an EMBL/GenBank/DDBJ whole genome shotgun (WGS) entry which is preliminary data.</text>
</comment>
<name>A0ABU3T6L6_9MICO</name>
<dbReference type="Gene3D" id="2.60.120.260">
    <property type="entry name" value="Galactose-binding domain-like"/>
    <property type="match status" value="2"/>
</dbReference>
<evidence type="ECO:0000313" key="9">
    <source>
        <dbReference type="Proteomes" id="UP001263371"/>
    </source>
</evidence>
<evidence type="ECO:0000256" key="1">
    <source>
        <dbReference type="ARBA" id="ARBA00001445"/>
    </source>
</evidence>